<feature type="compositionally biased region" description="Polar residues" evidence="1">
    <location>
        <begin position="520"/>
        <end position="531"/>
    </location>
</feature>
<proteinExistence type="predicted"/>
<feature type="region of interest" description="Disordered" evidence="1">
    <location>
        <begin position="327"/>
        <end position="380"/>
    </location>
</feature>
<reference evidence="2 3" key="1">
    <citation type="submission" date="2019-07" db="EMBL/GenBank/DDBJ databases">
        <title>New species of Amycolatopsis and Streptomyces.</title>
        <authorList>
            <person name="Duangmal K."/>
            <person name="Teo W.F.A."/>
            <person name="Lipun K."/>
        </authorList>
    </citation>
    <scope>NUCLEOTIDE SEQUENCE [LARGE SCALE GENOMIC DNA]</scope>
    <source>
        <strain evidence="2 3">NBRC 106415</strain>
    </source>
</reference>
<organism evidence="2 3">
    <name type="scientific">Streptomyces spongiae</name>
    <dbReference type="NCBI Taxonomy" id="565072"/>
    <lineage>
        <taxon>Bacteria</taxon>
        <taxon>Bacillati</taxon>
        <taxon>Actinomycetota</taxon>
        <taxon>Actinomycetes</taxon>
        <taxon>Kitasatosporales</taxon>
        <taxon>Streptomycetaceae</taxon>
        <taxon>Streptomyces</taxon>
    </lineage>
</organism>
<dbReference type="EMBL" id="VJZC01000063">
    <property type="protein sequence ID" value="MPY57919.1"/>
    <property type="molecule type" value="Genomic_DNA"/>
</dbReference>
<feature type="region of interest" description="Disordered" evidence="1">
    <location>
        <begin position="660"/>
        <end position="693"/>
    </location>
</feature>
<dbReference type="AlphaFoldDB" id="A0A5N8XEQ2"/>
<feature type="compositionally biased region" description="Basic and acidic residues" evidence="1">
    <location>
        <begin position="329"/>
        <end position="367"/>
    </location>
</feature>
<feature type="region of interest" description="Disordered" evidence="1">
    <location>
        <begin position="169"/>
        <end position="244"/>
    </location>
</feature>
<dbReference type="Proteomes" id="UP000400924">
    <property type="component" value="Unassembled WGS sequence"/>
</dbReference>
<feature type="compositionally biased region" description="Polar residues" evidence="1">
    <location>
        <begin position="675"/>
        <end position="690"/>
    </location>
</feature>
<protein>
    <submittedName>
        <fullName evidence="2">Uncharacterized protein</fullName>
    </submittedName>
</protein>
<feature type="compositionally biased region" description="Basic and acidic residues" evidence="1">
    <location>
        <begin position="206"/>
        <end position="244"/>
    </location>
</feature>
<dbReference type="OrthoDB" id="3975616at2"/>
<feature type="region of interest" description="Disordered" evidence="1">
    <location>
        <begin position="399"/>
        <end position="561"/>
    </location>
</feature>
<evidence type="ECO:0000313" key="3">
    <source>
        <dbReference type="Proteomes" id="UP000400924"/>
    </source>
</evidence>
<comment type="caution">
    <text evidence="2">The sequence shown here is derived from an EMBL/GenBank/DDBJ whole genome shotgun (WGS) entry which is preliminary data.</text>
</comment>
<name>A0A5N8XEQ2_9ACTN</name>
<feature type="compositionally biased region" description="Basic and acidic residues" evidence="1">
    <location>
        <begin position="452"/>
        <end position="489"/>
    </location>
</feature>
<feature type="compositionally biased region" description="Polar residues" evidence="1">
    <location>
        <begin position="550"/>
        <end position="561"/>
    </location>
</feature>
<accession>A0A5N8XEQ2</accession>
<feature type="compositionally biased region" description="Basic and acidic residues" evidence="1">
    <location>
        <begin position="399"/>
        <end position="446"/>
    </location>
</feature>
<dbReference type="RefSeq" id="WP_152771509.1">
    <property type="nucleotide sequence ID" value="NZ_VJZC01000063.1"/>
</dbReference>
<keyword evidence="3" id="KW-1185">Reference proteome</keyword>
<gene>
    <name evidence="2" type="ORF">FNH08_12290</name>
</gene>
<feature type="compositionally biased region" description="Basic and acidic residues" evidence="1">
    <location>
        <begin position="169"/>
        <end position="197"/>
    </location>
</feature>
<sequence>MADPQSGGRRLSIDYDLMYELARHVWHLRDEMDIESQSKRTFARSDIGNRKQTTEALTDFYGDWRKSFQQAWQVFTDLGNLLDEIGKNFYDADAGTASSAAQQAASLHRAQAESDRKAYEQRMDAKRKKVQADDIRMRYAAQETRLKQQEAELAKKRAALEKKQEALEKRQQELDEKNKALEKEQEPLRKRQEELQERQQALWRTQLEERTRQDAAQKAEQDALDAKFKALDEEQEPLRQRQEELQEKQQALWREEADLRKKQEAAFLAQQAVLQREQDSYDAKQSALQKKQQALWAERNALLRKNGVTQGELDAWQKKQDALTAEQDALWKQEGEPLQKKWDALEESQREQAKAFEPLERRQRELDSEQQAILKDQEPLEKRQAELLGEQKALWKEHDAERKKLAEGQEKEQELLNSERDDLSRDQDGFQPRREDLQKQQEDLWKEQPALDQERENLDKADEDLRKRSDELKQSKADDLEEMQKEKPWTPDSGRPDPLYQRRGQDRNPEAPPPDAPKSFRQTTENGTTEVTYKLDQNGEVELDKDGNPIETTTTVTNSKNGMVYSETYRKLPGDGDSVTTTRTADGTVTKVYMDADSEGGAPGESMRYVTDEKGRPLQMWSKMPDGEWGLVWQWEDTPSGQEDVANGVGRPPAYLTVEKPLVDGGGSPADAPSSPRTTTELPGGNTRTDYTLPDGSVLKVVTTETTRYVADGNNEIQEIWYKNRNGTWYLKESITQHTRYGDEPPLGRLGGT</sequence>
<evidence type="ECO:0000256" key="1">
    <source>
        <dbReference type="SAM" id="MobiDB-lite"/>
    </source>
</evidence>
<evidence type="ECO:0000313" key="2">
    <source>
        <dbReference type="EMBL" id="MPY57919.1"/>
    </source>
</evidence>